<evidence type="ECO:0000313" key="2">
    <source>
        <dbReference type="Proteomes" id="UP000029868"/>
    </source>
</evidence>
<evidence type="ECO:0000313" key="1">
    <source>
        <dbReference type="EMBL" id="KGJ92820.1"/>
    </source>
</evidence>
<protein>
    <submittedName>
        <fullName evidence="1">Uncharacterized protein</fullName>
    </submittedName>
</protein>
<reference evidence="1 2" key="1">
    <citation type="submission" date="2014-08" db="EMBL/GenBank/DDBJ databases">
        <title>Genomic and Phenotypic Diversity of Colwellia psychrerythraea strains from Disparate Marine Basins.</title>
        <authorList>
            <person name="Techtmann S.M."/>
            <person name="Stelling S.C."/>
            <person name="Utturkar S.M."/>
            <person name="Alshibli N."/>
            <person name="Harris A."/>
            <person name="Brown S.D."/>
            <person name="Hazen T.C."/>
        </authorList>
    </citation>
    <scope>NUCLEOTIDE SEQUENCE [LARGE SCALE GENOMIC DNA]</scope>
    <source>
        <strain evidence="1 2">GAB14E</strain>
    </source>
</reference>
<dbReference type="EMBL" id="JQEC01000029">
    <property type="protein sequence ID" value="KGJ92820.1"/>
    <property type="molecule type" value="Genomic_DNA"/>
</dbReference>
<organism evidence="1 2">
    <name type="scientific">Colwellia psychrerythraea</name>
    <name type="common">Vibrio psychroerythus</name>
    <dbReference type="NCBI Taxonomy" id="28229"/>
    <lineage>
        <taxon>Bacteria</taxon>
        <taxon>Pseudomonadati</taxon>
        <taxon>Pseudomonadota</taxon>
        <taxon>Gammaproteobacteria</taxon>
        <taxon>Alteromonadales</taxon>
        <taxon>Colwelliaceae</taxon>
        <taxon>Colwellia</taxon>
    </lineage>
</organism>
<accession>A0A099KRH1</accession>
<comment type="caution">
    <text evidence="1">The sequence shown here is derived from an EMBL/GenBank/DDBJ whole genome shotgun (WGS) entry which is preliminary data.</text>
</comment>
<name>A0A099KRH1_COLPS</name>
<gene>
    <name evidence="1" type="ORF">GAB14E_2736</name>
</gene>
<dbReference type="Proteomes" id="UP000029868">
    <property type="component" value="Unassembled WGS sequence"/>
</dbReference>
<dbReference type="AlphaFoldDB" id="A0A099KRH1"/>
<proteinExistence type="predicted"/>
<sequence length="44" mass="4663">MLTVDVCAGPAILANVYVVLSQIEVTTINLKAIGKLEKSSCENL</sequence>
<dbReference type="PATRIC" id="fig|28229.3.peg.2362"/>